<dbReference type="EMBL" id="JAHDTB010000006">
    <property type="protein sequence ID" value="MBW8287696.1"/>
    <property type="molecule type" value="Genomic_DNA"/>
</dbReference>
<keyword evidence="2" id="KW-1185">Reference proteome</keyword>
<dbReference type="RefSeq" id="WP_146008446.1">
    <property type="nucleotide sequence ID" value="NZ_CP142381.1"/>
</dbReference>
<evidence type="ECO:0000313" key="1">
    <source>
        <dbReference type="EMBL" id="MBW8287696.1"/>
    </source>
</evidence>
<reference evidence="1 2" key="1">
    <citation type="submission" date="2021-05" db="EMBL/GenBank/DDBJ databases">
        <title>Draft Whole Genome Sequencing Of Biosensor Chromobacterium violaceum Strain CV026 Reveals A Regulatory RNA In Chromobacterium violaceum Phenotype Regulatory Network.</title>
        <authorList>
            <person name="Hong K.W."/>
            <person name="Chan K.G."/>
            <person name="Chang C.-Y."/>
        </authorList>
    </citation>
    <scope>NUCLEOTIDE SEQUENCE [LARGE SCALE GENOMIC DNA]</scope>
    <source>
        <strain evidence="1 2">ATCC 31532</strain>
    </source>
</reference>
<evidence type="ECO:0000313" key="2">
    <source>
        <dbReference type="Proteomes" id="UP000711178"/>
    </source>
</evidence>
<dbReference type="InterPro" id="IPR021733">
    <property type="entry name" value="DUF3304"/>
</dbReference>
<comment type="caution">
    <text evidence="1">The sequence shown here is derived from an EMBL/GenBank/DDBJ whole genome shotgun (WGS) entry which is preliminary data.</text>
</comment>
<sequence>MRFGWVVWCLTLWLTGCVGWPADGGGYIVIADKEIAPGEIGVGGAAISTDPEVWIRDVYFNGSYMMVVNRYADEQENADVYDIRDSKSFNGSTFQRIHTDTCCYGLPRQWRPGLQALVEWTQSPARPGWQPQAPTPHRVLLNLPKYDDPASLRLVFLPCGDLTAVIDYQLRARVFLTDPPKGPAELARRLGGRTRCEAGG</sequence>
<dbReference type="Pfam" id="PF11745">
    <property type="entry name" value="DUF3304"/>
    <property type="match status" value="1"/>
</dbReference>
<proteinExistence type="predicted"/>
<accession>A0ABS7FCK8</accession>
<dbReference type="GeneID" id="89687355"/>
<protein>
    <submittedName>
        <fullName evidence="1">DUF3304 domain-containing protein</fullName>
    </submittedName>
</protein>
<gene>
    <name evidence="1" type="ORF">KIF53_08640</name>
</gene>
<dbReference type="Proteomes" id="UP000711178">
    <property type="component" value="Unassembled WGS sequence"/>
</dbReference>
<organism evidence="1 2">
    <name type="scientific">Chromobacterium subtsugae</name>
    <dbReference type="NCBI Taxonomy" id="251747"/>
    <lineage>
        <taxon>Bacteria</taxon>
        <taxon>Pseudomonadati</taxon>
        <taxon>Pseudomonadota</taxon>
        <taxon>Betaproteobacteria</taxon>
        <taxon>Neisseriales</taxon>
        <taxon>Chromobacteriaceae</taxon>
        <taxon>Chromobacterium</taxon>
    </lineage>
</organism>
<dbReference type="PROSITE" id="PS51257">
    <property type="entry name" value="PROKAR_LIPOPROTEIN"/>
    <property type="match status" value="1"/>
</dbReference>
<name>A0ABS7FCK8_9NEIS</name>